<sequence>MDNYKRHQTFANNNNVLSEDTIRLQMLGMRIRQSVSNGYQLPQSATDNNNNDMNNSFKAPMRVPLPNHMDAPPPLDYNGSTCSSLAGWENEIETNNLHRGLKRNFEENNNNNNENDMKERQVSDFVQRYGPLVFDEEF</sequence>
<dbReference type="EMBL" id="BTGB01000002">
    <property type="protein sequence ID" value="GMM45245.1"/>
    <property type="molecule type" value="Genomic_DNA"/>
</dbReference>
<evidence type="ECO:0000256" key="7">
    <source>
        <dbReference type="SAM" id="MobiDB-lite"/>
    </source>
</evidence>
<gene>
    <name evidence="8" type="ORF">DAPK24_018200</name>
</gene>
<dbReference type="Pfam" id="PF08591">
    <property type="entry name" value="RNR_inhib"/>
    <property type="match status" value="1"/>
</dbReference>
<evidence type="ECO:0000256" key="4">
    <source>
        <dbReference type="ARBA" id="ARBA00021625"/>
    </source>
</evidence>
<comment type="caution">
    <text evidence="8">The sequence shown here is derived from an EMBL/GenBank/DDBJ whole genome shotgun (WGS) entry which is preliminary data.</text>
</comment>
<keyword evidence="6" id="KW-0539">Nucleus</keyword>
<keyword evidence="9" id="KW-1185">Reference proteome</keyword>
<evidence type="ECO:0000256" key="3">
    <source>
        <dbReference type="ARBA" id="ARBA00005459"/>
    </source>
</evidence>
<evidence type="ECO:0000256" key="1">
    <source>
        <dbReference type="ARBA" id="ARBA00004123"/>
    </source>
</evidence>
<protein>
    <recommendedName>
        <fullName evidence="4">Damage-regulated import facilitator 1</fullName>
    </recommendedName>
</protein>
<organism evidence="8 9">
    <name type="scientific">Pichia kluyveri</name>
    <name type="common">Yeast</name>
    <dbReference type="NCBI Taxonomy" id="36015"/>
    <lineage>
        <taxon>Eukaryota</taxon>
        <taxon>Fungi</taxon>
        <taxon>Dikarya</taxon>
        <taxon>Ascomycota</taxon>
        <taxon>Saccharomycotina</taxon>
        <taxon>Pichiomycetes</taxon>
        <taxon>Pichiales</taxon>
        <taxon>Pichiaceae</taxon>
        <taxon>Pichia</taxon>
    </lineage>
</organism>
<accession>A0AAV5R1W4</accession>
<feature type="region of interest" description="Disordered" evidence="7">
    <location>
        <begin position="40"/>
        <end position="76"/>
    </location>
</feature>
<evidence type="ECO:0000313" key="8">
    <source>
        <dbReference type="EMBL" id="GMM45245.1"/>
    </source>
</evidence>
<reference evidence="8 9" key="1">
    <citation type="journal article" date="2023" name="Elife">
        <title>Identification of key yeast species and microbe-microbe interactions impacting larval growth of Drosophila in the wild.</title>
        <authorList>
            <person name="Mure A."/>
            <person name="Sugiura Y."/>
            <person name="Maeda R."/>
            <person name="Honda K."/>
            <person name="Sakurai N."/>
            <person name="Takahashi Y."/>
            <person name="Watada M."/>
            <person name="Katoh T."/>
            <person name="Gotoh A."/>
            <person name="Gotoh Y."/>
            <person name="Taniguchi I."/>
            <person name="Nakamura K."/>
            <person name="Hayashi T."/>
            <person name="Katayama T."/>
            <person name="Uemura T."/>
            <person name="Hattori Y."/>
        </authorList>
    </citation>
    <scope>NUCLEOTIDE SEQUENCE [LARGE SCALE GENOMIC DNA]</scope>
    <source>
        <strain evidence="8 9">PK-24</strain>
    </source>
</reference>
<proteinExistence type="inferred from homology"/>
<comment type="subcellular location">
    <subcellularLocation>
        <location evidence="2">Cytoplasm</location>
    </subcellularLocation>
    <subcellularLocation>
        <location evidence="1">Nucleus</location>
    </subcellularLocation>
</comment>
<dbReference type="AlphaFoldDB" id="A0AAV5R1W4"/>
<dbReference type="GO" id="GO:0005737">
    <property type="term" value="C:cytoplasm"/>
    <property type="evidence" value="ECO:0007669"/>
    <property type="project" value="UniProtKB-SubCell"/>
</dbReference>
<evidence type="ECO:0000256" key="2">
    <source>
        <dbReference type="ARBA" id="ARBA00004496"/>
    </source>
</evidence>
<comment type="similarity">
    <text evidence="3">Belongs to the DIF1/spd1 family.</text>
</comment>
<evidence type="ECO:0000256" key="6">
    <source>
        <dbReference type="ARBA" id="ARBA00023242"/>
    </source>
</evidence>
<dbReference type="Proteomes" id="UP001378960">
    <property type="component" value="Unassembled WGS sequence"/>
</dbReference>
<dbReference type="GO" id="GO:0005634">
    <property type="term" value="C:nucleus"/>
    <property type="evidence" value="ECO:0007669"/>
    <property type="project" value="UniProtKB-SubCell"/>
</dbReference>
<name>A0AAV5R1W4_PICKL</name>
<evidence type="ECO:0000256" key="5">
    <source>
        <dbReference type="ARBA" id="ARBA00022490"/>
    </source>
</evidence>
<evidence type="ECO:0000313" key="9">
    <source>
        <dbReference type="Proteomes" id="UP001378960"/>
    </source>
</evidence>
<keyword evidence="5" id="KW-0963">Cytoplasm</keyword>
<dbReference type="InterPro" id="IPR013900">
    <property type="entry name" value="RNR_inhibitor"/>
</dbReference>